<dbReference type="AlphaFoldDB" id="A0A158R951"/>
<evidence type="ECO:0000259" key="3">
    <source>
        <dbReference type="Pfam" id="PF17978"/>
    </source>
</evidence>
<name>A0A158R951_TAEAS</name>
<dbReference type="Pfam" id="PF17978">
    <property type="entry name" value="zf-RING_14"/>
    <property type="match status" value="1"/>
</dbReference>
<feature type="region of interest" description="Disordered" evidence="1">
    <location>
        <begin position="468"/>
        <end position="498"/>
    </location>
</feature>
<dbReference type="WBParaSite" id="TASK_0000667401-mRNA-1">
    <property type="protein sequence ID" value="TASK_0000667401-mRNA-1"/>
    <property type="gene ID" value="TASK_0000667401"/>
</dbReference>
<proteinExistence type="predicted"/>
<dbReference type="PANTHER" id="PTHR16058">
    <property type="entry name" value="DOUBLE ZINC RIBBON AND ANKYRIN REPEAT-CONTAINING PROTEIN 1"/>
    <property type="match status" value="1"/>
</dbReference>
<dbReference type="InterPro" id="IPR041170">
    <property type="entry name" value="Znf-RING_14"/>
</dbReference>
<dbReference type="GO" id="GO:0004842">
    <property type="term" value="F:ubiquitin-protein transferase activity"/>
    <property type="evidence" value="ECO:0007669"/>
    <property type="project" value="InterPro"/>
</dbReference>
<dbReference type="SUPFAM" id="SSF54236">
    <property type="entry name" value="Ubiquitin-like"/>
    <property type="match status" value="1"/>
</dbReference>
<feature type="domain" description="GH29D-like beta-sandwich" evidence="2">
    <location>
        <begin position="359"/>
        <end position="433"/>
    </location>
</feature>
<organism evidence="6">
    <name type="scientific">Taenia asiatica</name>
    <name type="common">Asian tapeworm</name>
    <dbReference type="NCBI Taxonomy" id="60517"/>
    <lineage>
        <taxon>Eukaryota</taxon>
        <taxon>Metazoa</taxon>
        <taxon>Spiralia</taxon>
        <taxon>Lophotrochozoa</taxon>
        <taxon>Platyhelminthes</taxon>
        <taxon>Cestoda</taxon>
        <taxon>Eucestoda</taxon>
        <taxon>Cyclophyllidea</taxon>
        <taxon>Taeniidae</taxon>
        <taxon>Taenia</taxon>
    </lineage>
</organism>
<feature type="domain" description="RING/Ubox-like zinc-binding" evidence="3">
    <location>
        <begin position="154"/>
        <end position="243"/>
    </location>
</feature>
<reference evidence="4 5" key="2">
    <citation type="submission" date="2018-11" db="EMBL/GenBank/DDBJ databases">
        <authorList>
            <consortium name="Pathogen Informatics"/>
        </authorList>
    </citation>
    <scope>NUCLEOTIDE SEQUENCE [LARGE SCALE GENOMIC DNA]</scope>
</reference>
<dbReference type="EMBL" id="UYRS01018524">
    <property type="protein sequence ID" value="VDK37138.1"/>
    <property type="molecule type" value="Genomic_DNA"/>
</dbReference>
<dbReference type="PANTHER" id="PTHR16058:SF4">
    <property type="entry name" value="DOUBLE ZINC RIBBON AND ANKYRIN REPEAT-CONTAINING PROTEIN 1"/>
    <property type="match status" value="1"/>
</dbReference>
<evidence type="ECO:0000256" key="1">
    <source>
        <dbReference type="SAM" id="MobiDB-lite"/>
    </source>
</evidence>
<protein>
    <submittedName>
        <fullName evidence="6">Ubiquitin-like domain-containing protein</fullName>
    </submittedName>
</protein>
<dbReference type="Proteomes" id="UP000282613">
    <property type="component" value="Unassembled WGS sequence"/>
</dbReference>
<evidence type="ECO:0000313" key="5">
    <source>
        <dbReference type="Proteomes" id="UP000282613"/>
    </source>
</evidence>
<feature type="compositionally biased region" description="Pro residues" evidence="1">
    <location>
        <begin position="669"/>
        <end position="678"/>
    </location>
</feature>
<dbReference type="InterPro" id="IPR059177">
    <property type="entry name" value="GH29D-like_dom"/>
</dbReference>
<dbReference type="Pfam" id="PF13290">
    <property type="entry name" value="CHB_HEX_C_1"/>
    <property type="match status" value="1"/>
</dbReference>
<gene>
    <name evidence="4" type="ORF">TASK_LOCUS6675</name>
</gene>
<evidence type="ECO:0000313" key="6">
    <source>
        <dbReference type="WBParaSite" id="TASK_0000667401-mRNA-1"/>
    </source>
</evidence>
<accession>A0A158R951</accession>
<evidence type="ECO:0000313" key="4">
    <source>
        <dbReference type="EMBL" id="VDK37138.1"/>
    </source>
</evidence>
<dbReference type="InterPro" id="IPR003977">
    <property type="entry name" value="Parkin"/>
</dbReference>
<dbReference type="GO" id="GO:0005739">
    <property type="term" value="C:mitochondrion"/>
    <property type="evidence" value="ECO:0007669"/>
    <property type="project" value="InterPro"/>
</dbReference>
<sequence length="1028" mass="113490">MPVDFRLRDKSVSLYVNEDWSILFLKQLVCSKLDCDPHTHFLAYQGVQLSDWDGVSNFDFLIANDVFIDVLPHTSINNCYVLCYDCDNVTPAVFTTVCEQCASFDFEASSDIANPEIRNASGTCKECNNSSAKVSIKCSKDVAHSPTIFLKQVVRNFDHLLCIACCSKTTEIVVKFCENRGHILCFDCFRTYAESYLSDARFVLIPDIGYTLPCPLGCSESFISDTHLFRILGKVFYSRYKEFAARLFCYTEGYLSCPNCGNFWERTDDQGQDAWVTCEEPYGCGAEFCSRCRNVVSGEGNASRCTCRRGETTGERSLVDRIAHRGILGAWIGVKLNPSDLATYSLISATFEGQYKNSIDTSTQVEISTDTPLARVYFTIDGSRPDPTSWKPRHPQTGPTYLFKGPFTLPPGVKTIKAIAFIPDTNQESNVVTKTFDVLAASGESANGNEPRPRSVDYDFLDEFKNEKTKAREKHEQHNPHTDVVRRPSVSRSPDGRFTKTLETTSQQQDRFSMISDGGDKPRKVPSNLNLYRSNRLQRKVDIFNCPTCLASRPVDVDAAFCATCGTSLPRLPSPIIAPAQRIANSDTCITCGSRMVVNANKCLICESPKGQVKKALIGEPDSMDRRLCSACGSLNPTRVKFCLTCEAVLPLTAANLVNISSLLRNSPNSPPPPPPPTSTHTRSPSRVVANCRICSRQNSLGSRFCDWCGIQDPCEVELASHLQSCSVCPKCFWQTPRDSRFCSQCGFGFAGASETSSVCDISLGLSARVSESRNHSLLSLTPRANRTVSTQTVGLFYPGGGRGKPPERPDYSIKSPAKSRPHMMGFISPGKGLWRMQLEHVVAHVKAYTRNNVDFQKAVGEPRLGKLMFADVDESQPEEVAISFTFKRHSPPPRVCAFGAASENSIGVAEDGDRMSPSYPTATPRSRCQNNNSNTAEIVHPLRAASTPISHCDASYPGGNATKSLPPPSVDQPFRSFQPNPNTTDDVFQRGLNKLQVLDGLFMKDSPQGHKEDTNVVEQVRLRNVTA</sequence>
<feature type="region of interest" description="Disordered" evidence="1">
    <location>
        <begin position="909"/>
        <end position="933"/>
    </location>
</feature>
<keyword evidence="5" id="KW-1185">Reference proteome</keyword>
<feature type="region of interest" description="Disordered" evidence="1">
    <location>
        <begin position="665"/>
        <end position="685"/>
    </location>
</feature>
<dbReference type="OrthoDB" id="10033229at2759"/>
<dbReference type="PRINTS" id="PR01475">
    <property type="entry name" value="PARKIN"/>
</dbReference>
<dbReference type="GO" id="GO:0005829">
    <property type="term" value="C:cytosol"/>
    <property type="evidence" value="ECO:0007669"/>
    <property type="project" value="InterPro"/>
</dbReference>
<feature type="compositionally biased region" description="Basic and acidic residues" evidence="1">
    <location>
        <begin position="468"/>
        <end position="486"/>
    </location>
</feature>
<evidence type="ECO:0000259" key="2">
    <source>
        <dbReference type="Pfam" id="PF13290"/>
    </source>
</evidence>
<dbReference type="InterPro" id="IPR052481">
    <property type="entry name" value="DZAN1"/>
</dbReference>
<dbReference type="InterPro" id="IPR029071">
    <property type="entry name" value="Ubiquitin-like_domsf"/>
</dbReference>
<feature type="compositionally biased region" description="Polar residues" evidence="1">
    <location>
        <begin position="919"/>
        <end position="933"/>
    </location>
</feature>
<reference evidence="6" key="1">
    <citation type="submission" date="2016-04" db="UniProtKB">
        <authorList>
            <consortium name="WormBaseParasite"/>
        </authorList>
    </citation>
    <scope>IDENTIFICATION</scope>
</reference>